<gene>
    <name evidence="2" type="ORF">BT96DRAFT_996617</name>
</gene>
<feature type="region of interest" description="Disordered" evidence="1">
    <location>
        <begin position="20"/>
        <end position="57"/>
    </location>
</feature>
<organism evidence="2 3">
    <name type="scientific">Gymnopus androsaceus JB14</name>
    <dbReference type="NCBI Taxonomy" id="1447944"/>
    <lineage>
        <taxon>Eukaryota</taxon>
        <taxon>Fungi</taxon>
        <taxon>Dikarya</taxon>
        <taxon>Basidiomycota</taxon>
        <taxon>Agaricomycotina</taxon>
        <taxon>Agaricomycetes</taxon>
        <taxon>Agaricomycetidae</taxon>
        <taxon>Agaricales</taxon>
        <taxon>Marasmiineae</taxon>
        <taxon>Omphalotaceae</taxon>
        <taxon>Gymnopus</taxon>
    </lineage>
</organism>
<evidence type="ECO:0000313" key="2">
    <source>
        <dbReference type="EMBL" id="KAE9396618.1"/>
    </source>
</evidence>
<name>A0A6A4HG75_9AGAR</name>
<keyword evidence="3" id="KW-1185">Reference proteome</keyword>
<evidence type="ECO:0000256" key="1">
    <source>
        <dbReference type="SAM" id="MobiDB-lite"/>
    </source>
</evidence>
<reference evidence="2" key="1">
    <citation type="journal article" date="2019" name="Environ. Microbiol.">
        <title>Fungal ecological strategies reflected in gene transcription - a case study of two litter decomposers.</title>
        <authorList>
            <person name="Barbi F."/>
            <person name="Kohler A."/>
            <person name="Barry K."/>
            <person name="Baskaran P."/>
            <person name="Daum C."/>
            <person name="Fauchery L."/>
            <person name="Ihrmark K."/>
            <person name="Kuo A."/>
            <person name="LaButti K."/>
            <person name="Lipzen A."/>
            <person name="Morin E."/>
            <person name="Grigoriev I.V."/>
            <person name="Henrissat B."/>
            <person name="Lindahl B."/>
            <person name="Martin F."/>
        </authorList>
    </citation>
    <scope>NUCLEOTIDE SEQUENCE</scope>
    <source>
        <strain evidence="2">JB14</strain>
    </source>
</reference>
<accession>A0A6A4HG75</accession>
<proteinExistence type="predicted"/>
<dbReference type="AlphaFoldDB" id="A0A6A4HG75"/>
<dbReference type="EMBL" id="ML769511">
    <property type="protein sequence ID" value="KAE9396618.1"/>
    <property type="molecule type" value="Genomic_DNA"/>
</dbReference>
<dbReference type="Proteomes" id="UP000799118">
    <property type="component" value="Unassembled WGS sequence"/>
</dbReference>
<feature type="compositionally biased region" description="Basic and acidic residues" evidence="1">
    <location>
        <begin position="45"/>
        <end position="55"/>
    </location>
</feature>
<protein>
    <submittedName>
        <fullName evidence="2">Uncharacterized protein</fullName>
    </submittedName>
</protein>
<sequence>MRSDCPPFFSKPDLESVERIWGNVSPPIKPAVKSNEKPASTGEPQAKEPSNDDKLPALAPCKEWTSELYDPPLSPESNFVKMIRNTFSKQLQTKRSQNCIEKPPFESVTGMVKILPPKNLVSTL</sequence>
<evidence type="ECO:0000313" key="3">
    <source>
        <dbReference type="Proteomes" id="UP000799118"/>
    </source>
</evidence>